<feature type="compositionally biased region" description="Basic and acidic residues" evidence="2">
    <location>
        <begin position="625"/>
        <end position="639"/>
    </location>
</feature>
<evidence type="ECO:0000313" key="3">
    <source>
        <dbReference type="EMBL" id="EDR15905.1"/>
    </source>
</evidence>
<dbReference type="RefSeq" id="XP_001874113.1">
    <property type="nucleotide sequence ID" value="XM_001874078.1"/>
</dbReference>
<feature type="region of interest" description="Disordered" evidence="2">
    <location>
        <begin position="659"/>
        <end position="698"/>
    </location>
</feature>
<feature type="coiled-coil region" evidence="1">
    <location>
        <begin position="54"/>
        <end position="112"/>
    </location>
</feature>
<evidence type="ECO:0000256" key="2">
    <source>
        <dbReference type="SAM" id="MobiDB-lite"/>
    </source>
</evidence>
<feature type="region of interest" description="Disordered" evidence="2">
    <location>
        <begin position="619"/>
        <end position="639"/>
    </location>
</feature>
<feature type="compositionally biased region" description="Acidic residues" evidence="2">
    <location>
        <begin position="1208"/>
        <end position="1228"/>
    </location>
</feature>
<dbReference type="InParanoid" id="B0CNC9"/>
<dbReference type="Proteomes" id="UP000001194">
    <property type="component" value="Unassembled WGS sequence"/>
</dbReference>
<dbReference type="EMBL" id="DS547091">
    <property type="protein sequence ID" value="EDR15905.1"/>
    <property type="molecule type" value="Genomic_DNA"/>
</dbReference>
<keyword evidence="4" id="KW-1185">Reference proteome</keyword>
<feature type="compositionally biased region" description="Low complexity" evidence="2">
    <location>
        <begin position="1072"/>
        <end position="1092"/>
    </location>
</feature>
<feature type="region of interest" description="Disordered" evidence="2">
    <location>
        <begin position="404"/>
        <end position="423"/>
    </location>
</feature>
<dbReference type="KEGG" id="lbc:LACBIDRAFT_301356"/>
<dbReference type="AlphaFoldDB" id="B0CNC9"/>
<accession>B0CNC9</accession>
<gene>
    <name evidence="3" type="ORF">LACBIDRAFT_301356</name>
</gene>
<feature type="region of interest" description="Disordered" evidence="2">
    <location>
        <begin position="1072"/>
        <end position="1097"/>
    </location>
</feature>
<evidence type="ECO:0000256" key="1">
    <source>
        <dbReference type="SAM" id="Coils"/>
    </source>
</evidence>
<sequence length="1228" mass="132842">MVYLTDVPLGKDHPLALELTGLRTAVARFQDEAHTASVKLQRHSLETTRAHDRSQHLERENAALKAELAVLRANPHPDVSNGTLNAKAASQVQQLTLSLRRLSDQLSLTEEKLATRTAELTHAKSDVAKAKLTAESAYELAARIRGREEAGKVRERELEWEVRAAQEESKMSDLAVREYADLTRSLELRLTNSAERPSINEQAPPPVPEKDASSTSGSKMGVDFRLEREYNSKRLLTDLRKDMEELQAQLDRIQADLTASESKLEAERKAAELDRTERARVEFELERMRTDDTTAAKMVSRYMKFSQTSNDTLQTSLCALQARHAATLDALHSQIYSLSSELHTAESQNEHLRSALDELGGEMMKEMYGRRIEVALRIRMLNREEKIQEGLKRWLRKMEEAVSRSLQTPNSSSSPSSISASNESQAGAHDLLLASSQDARILLTILEDGPVTDDGTLSSSLARIIMAQNTIDQLVEELTGETQRRLELERLLPFAGQTPASACAIPIHDDVVGSPSESINSTDKVHTNINGLDPPVIDINPKLKPPSLPLPDMKVTISPESPALFTGATVQAPLAPLEGHVADFEALEIGENELIDGSLSSALHGEMVAEQTEQGTPIAEIPGDIEGHQHQNEGEDENKRTTTTLIPANAIASESAVNSVAVSDASPPPLTCGSLQANDPHNPNPISAEDDDHGDDKPTEVQAEVDIHRPLPIEVSIPDSGLSKDPAFVHIPEVQGYASSLFTTSAQNVGTTCAATSSNVQPSHVTLASPSDFDKRLVGNENVAGNAIFGAPGDSVHDSGICAAPSLDTNGGSLDQASADVSNDLKGSIPHDINLHREDHKVSVSNIGGGSTGRTNSTHFESEKEVEVELLNEPPVVSTPHPLLAELSRVSKRYDELQRAFRDCHLALETLKASLPSRASSGTSQQNVVQFSESSSKIPPEVLHSALQRLDDFTEDARVELEIKTSDERLLARGYETLLFVPGALSSSSDLSSIEDGHDRDSMPTQSETELQILAFISGTDINVKKNQETFARKLQDVQHDIAALKQALHEPEIITPSLTLSATPSNGGGWTSWIRSPSSSSSLGTPRSASAALSPTFGNIMTSPRLRQSPSMNFPQKNVGVDPLASLGLRIPMPKFSVAPGTGLGEQAQQPSTKMVRTVSTMYMLGLGAPPGMSPRIASGGTLGLRDITSPTKMRPMVVSTPRVGDDESEVETDAETSDDGDNTDVE</sequence>
<dbReference type="GeneID" id="6069494"/>
<feature type="region of interest" description="Disordered" evidence="2">
    <location>
        <begin position="986"/>
        <end position="1005"/>
    </location>
</feature>
<proteinExistence type="predicted"/>
<dbReference type="OrthoDB" id="2592022at2759"/>
<feature type="compositionally biased region" description="Polar residues" evidence="2">
    <location>
        <begin position="673"/>
        <end position="685"/>
    </location>
</feature>
<feature type="compositionally biased region" description="Polar residues" evidence="2">
    <location>
        <begin position="191"/>
        <end position="201"/>
    </location>
</feature>
<organism evidence="4">
    <name type="scientific">Laccaria bicolor (strain S238N-H82 / ATCC MYA-4686)</name>
    <name type="common">Bicoloured deceiver</name>
    <name type="synonym">Laccaria laccata var. bicolor</name>
    <dbReference type="NCBI Taxonomy" id="486041"/>
    <lineage>
        <taxon>Eukaryota</taxon>
        <taxon>Fungi</taxon>
        <taxon>Dikarya</taxon>
        <taxon>Basidiomycota</taxon>
        <taxon>Agaricomycotina</taxon>
        <taxon>Agaricomycetes</taxon>
        <taxon>Agaricomycetidae</taxon>
        <taxon>Agaricales</taxon>
        <taxon>Agaricineae</taxon>
        <taxon>Hydnangiaceae</taxon>
        <taxon>Laccaria</taxon>
    </lineage>
</organism>
<dbReference type="HOGENOM" id="CLU_003988_0_0_1"/>
<protein>
    <submittedName>
        <fullName evidence="3">Predicted protein</fullName>
    </submittedName>
</protein>
<feature type="region of interest" description="Disordered" evidence="2">
    <location>
        <begin position="191"/>
        <end position="220"/>
    </location>
</feature>
<evidence type="ECO:0000313" key="4">
    <source>
        <dbReference type="Proteomes" id="UP000001194"/>
    </source>
</evidence>
<keyword evidence="1" id="KW-0175">Coiled coil</keyword>
<name>B0CNC9_LACBS</name>
<feature type="region of interest" description="Disordered" evidence="2">
    <location>
        <begin position="1184"/>
        <end position="1228"/>
    </location>
</feature>
<feature type="coiled-coil region" evidence="1">
    <location>
        <begin position="236"/>
        <end position="286"/>
    </location>
</feature>
<reference evidence="3 4" key="1">
    <citation type="journal article" date="2008" name="Nature">
        <title>The genome of Laccaria bicolor provides insights into mycorrhizal symbiosis.</title>
        <authorList>
            <person name="Martin F."/>
            <person name="Aerts A."/>
            <person name="Ahren D."/>
            <person name="Brun A."/>
            <person name="Danchin E.G.J."/>
            <person name="Duchaussoy F."/>
            <person name="Gibon J."/>
            <person name="Kohler A."/>
            <person name="Lindquist E."/>
            <person name="Pereda V."/>
            <person name="Salamov A."/>
            <person name="Shapiro H.J."/>
            <person name="Wuyts J."/>
            <person name="Blaudez D."/>
            <person name="Buee M."/>
            <person name="Brokstein P."/>
            <person name="Canbaeck B."/>
            <person name="Cohen D."/>
            <person name="Courty P.E."/>
            <person name="Coutinho P.M."/>
            <person name="Delaruelle C."/>
            <person name="Detter J.C."/>
            <person name="Deveau A."/>
            <person name="DiFazio S."/>
            <person name="Duplessis S."/>
            <person name="Fraissinet-Tachet L."/>
            <person name="Lucic E."/>
            <person name="Frey-Klett P."/>
            <person name="Fourrey C."/>
            <person name="Feussner I."/>
            <person name="Gay G."/>
            <person name="Grimwood J."/>
            <person name="Hoegger P.J."/>
            <person name="Jain P."/>
            <person name="Kilaru S."/>
            <person name="Labbe J."/>
            <person name="Lin Y.C."/>
            <person name="Legue V."/>
            <person name="Le Tacon F."/>
            <person name="Marmeisse R."/>
            <person name="Melayah D."/>
            <person name="Montanini B."/>
            <person name="Muratet M."/>
            <person name="Nehls U."/>
            <person name="Niculita-Hirzel H."/>
            <person name="Oudot-Le Secq M.P."/>
            <person name="Peter M."/>
            <person name="Quesneville H."/>
            <person name="Rajashekar B."/>
            <person name="Reich M."/>
            <person name="Rouhier N."/>
            <person name="Schmutz J."/>
            <person name="Yin T."/>
            <person name="Chalot M."/>
            <person name="Henrissat B."/>
            <person name="Kuees U."/>
            <person name="Lucas S."/>
            <person name="Van de Peer Y."/>
            <person name="Podila G.K."/>
            <person name="Polle A."/>
            <person name="Pukkila P.J."/>
            <person name="Richardson P.M."/>
            <person name="Rouze P."/>
            <person name="Sanders I.R."/>
            <person name="Stajich J.E."/>
            <person name="Tunlid A."/>
            <person name="Tuskan G."/>
            <person name="Grigoriev I.V."/>
        </authorList>
    </citation>
    <scope>NUCLEOTIDE SEQUENCE [LARGE SCALE GENOMIC DNA]</scope>
    <source>
        <strain evidence="4">S238N-H82 / ATCC MYA-4686</strain>
    </source>
</reference>